<evidence type="ECO:0000313" key="1">
    <source>
        <dbReference type="EMBL" id="ASR48980.1"/>
    </source>
</evidence>
<dbReference type="KEGG" id="pkb:B4V02_20915"/>
<evidence type="ECO:0000313" key="2">
    <source>
        <dbReference type="Proteomes" id="UP000214666"/>
    </source>
</evidence>
<name>A0A222WQU3_9BACL</name>
<dbReference type="AlphaFoldDB" id="A0A222WQU3"/>
<protein>
    <recommendedName>
        <fullName evidence="3">Cysteine-rich VLP domain-containing protein</fullName>
    </recommendedName>
</protein>
<proteinExistence type="predicted"/>
<gene>
    <name evidence="1" type="ORF">B4V02_20915</name>
</gene>
<accession>A0A222WQU3</accession>
<sequence length="130" mass="15291">MQNKNRIKRLVKNNCACYFGAKYGIPNYCCLQDGPCVFFAQDDDLPHCIYFEKGVLPIDEKLEREYTSERNVESEFKTAQPRVNCPKCRATFSANSNRQKYCEKCRDKNANEKSKLRMRQMRKSRLDVTL</sequence>
<reference evidence="1 2" key="1">
    <citation type="submission" date="2017-03" db="EMBL/GenBank/DDBJ databases">
        <title>Complete genome sequence of Paenibacillus Kribbensis producing bioflocculants.</title>
        <authorList>
            <person name="Lee H.-G."/>
            <person name="Oh H.-M."/>
        </authorList>
    </citation>
    <scope>NUCLEOTIDE SEQUENCE [LARGE SCALE GENOMIC DNA]</scope>
    <source>
        <strain evidence="1 2">AM49</strain>
    </source>
</reference>
<keyword evidence="2" id="KW-1185">Reference proteome</keyword>
<evidence type="ECO:0008006" key="3">
    <source>
        <dbReference type="Google" id="ProtNLM"/>
    </source>
</evidence>
<dbReference type="EMBL" id="CP020028">
    <property type="protein sequence ID" value="ASR48980.1"/>
    <property type="molecule type" value="Genomic_DNA"/>
</dbReference>
<dbReference type="Proteomes" id="UP000214666">
    <property type="component" value="Chromosome"/>
</dbReference>
<organism evidence="1 2">
    <name type="scientific">Paenibacillus kribbensis</name>
    <dbReference type="NCBI Taxonomy" id="172713"/>
    <lineage>
        <taxon>Bacteria</taxon>
        <taxon>Bacillati</taxon>
        <taxon>Bacillota</taxon>
        <taxon>Bacilli</taxon>
        <taxon>Bacillales</taxon>
        <taxon>Paenibacillaceae</taxon>
        <taxon>Paenibacillus</taxon>
    </lineage>
</organism>